<name>A0A1G7K6Q0_9BACT</name>
<dbReference type="RefSeq" id="WP_090152501.1">
    <property type="nucleotide sequence ID" value="NZ_FNAN01000010.1"/>
</dbReference>
<dbReference type="STRING" id="659014.SAMN04487996_11028"/>
<evidence type="ECO:0000313" key="1">
    <source>
        <dbReference type="EMBL" id="SDF32664.1"/>
    </source>
</evidence>
<dbReference type="InterPro" id="IPR037914">
    <property type="entry name" value="SpoVT-AbrB_sf"/>
</dbReference>
<reference evidence="2" key="1">
    <citation type="submission" date="2016-10" db="EMBL/GenBank/DDBJ databases">
        <authorList>
            <person name="Varghese N."/>
            <person name="Submissions S."/>
        </authorList>
    </citation>
    <scope>NUCLEOTIDE SEQUENCE [LARGE SCALE GENOMIC DNA]</scope>
    <source>
        <strain evidence="2">DSM 25329</strain>
    </source>
</reference>
<dbReference type="Gene3D" id="2.10.260.10">
    <property type="match status" value="1"/>
</dbReference>
<dbReference type="Proteomes" id="UP000198748">
    <property type="component" value="Unassembled WGS sequence"/>
</dbReference>
<gene>
    <name evidence="1" type="ORF">SAMN04487996_11028</name>
</gene>
<dbReference type="EMBL" id="FNAN01000010">
    <property type="protein sequence ID" value="SDF32664.1"/>
    <property type="molecule type" value="Genomic_DNA"/>
</dbReference>
<sequence length="86" mass="9828">MLTKIRRIGNSQGILLSKTMLDQVDIEEYVNVEIKGNAIMIFPANINPREGWAEQFRLANNDAAADEDENLMNDVPNAFDDSEWTW</sequence>
<organism evidence="1 2">
    <name type="scientific">Dyadobacter soli</name>
    <dbReference type="NCBI Taxonomy" id="659014"/>
    <lineage>
        <taxon>Bacteria</taxon>
        <taxon>Pseudomonadati</taxon>
        <taxon>Bacteroidota</taxon>
        <taxon>Cytophagia</taxon>
        <taxon>Cytophagales</taxon>
        <taxon>Spirosomataceae</taxon>
        <taxon>Dyadobacter</taxon>
    </lineage>
</organism>
<protein>
    <submittedName>
        <fullName evidence="1">Antitoxin MazE</fullName>
    </submittedName>
</protein>
<evidence type="ECO:0000313" key="2">
    <source>
        <dbReference type="Proteomes" id="UP000198748"/>
    </source>
</evidence>
<accession>A0A1G7K6Q0</accession>
<proteinExistence type="predicted"/>
<keyword evidence="2" id="KW-1185">Reference proteome</keyword>
<dbReference type="OrthoDB" id="9795766at2"/>
<dbReference type="SUPFAM" id="SSF89447">
    <property type="entry name" value="AbrB/MazE/MraZ-like"/>
    <property type="match status" value="1"/>
</dbReference>
<dbReference type="AlphaFoldDB" id="A0A1G7K6Q0"/>